<dbReference type="OrthoDB" id="3990054at2759"/>
<feature type="compositionally biased region" description="Low complexity" evidence="7">
    <location>
        <begin position="284"/>
        <end position="293"/>
    </location>
</feature>
<dbReference type="GO" id="GO:0140042">
    <property type="term" value="P:lipid droplet formation"/>
    <property type="evidence" value="ECO:0007669"/>
    <property type="project" value="UniProtKB-ARBA"/>
</dbReference>
<feature type="region of interest" description="Disordered" evidence="7">
    <location>
        <begin position="263"/>
        <end position="293"/>
    </location>
</feature>
<organism evidence="9 10">
    <name type="scientific">Coemansia javaensis</name>
    <dbReference type="NCBI Taxonomy" id="2761396"/>
    <lineage>
        <taxon>Eukaryota</taxon>
        <taxon>Fungi</taxon>
        <taxon>Fungi incertae sedis</taxon>
        <taxon>Zoopagomycota</taxon>
        <taxon>Kickxellomycotina</taxon>
        <taxon>Kickxellomycetes</taxon>
        <taxon>Kickxellales</taxon>
        <taxon>Kickxellaceae</taxon>
        <taxon>Coemansia</taxon>
    </lineage>
</organism>
<dbReference type="GO" id="GO:0006629">
    <property type="term" value="P:lipid metabolic process"/>
    <property type="evidence" value="ECO:0007669"/>
    <property type="project" value="UniProtKB-KW"/>
</dbReference>
<evidence type="ECO:0000256" key="5">
    <source>
        <dbReference type="ARBA" id="ARBA00023098"/>
    </source>
</evidence>
<dbReference type="PANTHER" id="PTHR21212">
    <property type="entry name" value="BERNARDINELLI-SEIP CONGENITAL LIPODYSTROPHY 2 HOMOLOG BSCL2 PROTEIN"/>
    <property type="match status" value="1"/>
</dbReference>
<evidence type="ECO:0000256" key="1">
    <source>
        <dbReference type="ARBA" id="ARBA00004477"/>
    </source>
</evidence>
<dbReference type="CDD" id="cd23995">
    <property type="entry name" value="Seipin_BSCL2_like"/>
    <property type="match status" value="1"/>
</dbReference>
<proteinExistence type="predicted"/>
<keyword evidence="6 8" id="KW-0472">Membrane</keyword>
<comment type="subcellular location">
    <subcellularLocation>
        <location evidence="1">Endoplasmic reticulum membrane</location>
        <topology evidence="1">Multi-pass membrane protein</topology>
    </subcellularLocation>
</comment>
<name>A0A9W8H995_9FUNG</name>
<dbReference type="Proteomes" id="UP001140217">
    <property type="component" value="Unassembled WGS sequence"/>
</dbReference>
<dbReference type="Pfam" id="PF06775">
    <property type="entry name" value="Seipin"/>
    <property type="match status" value="1"/>
</dbReference>
<feature type="transmembrane region" description="Helical" evidence="8">
    <location>
        <begin position="36"/>
        <end position="55"/>
    </location>
</feature>
<protein>
    <recommendedName>
        <fullName evidence="11">Adipose-regulatory protein-domain-containing protein</fullName>
    </recommendedName>
</protein>
<feature type="transmembrane region" description="Helical" evidence="8">
    <location>
        <begin position="231"/>
        <end position="252"/>
    </location>
</feature>
<evidence type="ECO:0000256" key="4">
    <source>
        <dbReference type="ARBA" id="ARBA00022989"/>
    </source>
</evidence>
<feature type="compositionally biased region" description="Acidic residues" evidence="7">
    <location>
        <begin position="371"/>
        <end position="383"/>
    </location>
</feature>
<keyword evidence="2 8" id="KW-0812">Transmembrane</keyword>
<dbReference type="AlphaFoldDB" id="A0A9W8H995"/>
<gene>
    <name evidence="9" type="ORF">H4R18_003283</name>
</gene>
<evidence type="ECO:0000313" key="10">
    <source>
        <dbReference type="Proteomes" id="UP001140217"/>
    </source>
</evidence>
<dbReference type="PANTHER" id="PTHR21212:SF0">
    <property type="entry name" value="SEIPIN"/>
    <property type="match status" value="1"/>
</dbReference>
<evidence type="ECO:0000256" key="7">
    <source>
        <dbReference type="SAM" id="MobiDB-lite"/>
    </source>
</evidence>
<keyword evidence="4 8" id="KW-1133">Transmembrane helix</keyword>
<reference evidence="9" key="1">
    <citation type="submission" date="2022-07" db="EMBL/GenBank/DDBJ databases">
        <title>Phylogenomic reconstructions and comparative analyses of Kickxellomycotina fungi.</title>
        <authorList>
            <person name="Reynolds N.K."/>
            <person name="Stajich J.E."/>
            <person name="Barry K."/>
            <person name="Grigoriev I.V."/>
            <person name="Crous P."/>
            <person name="Smith M.E."/>
        </authorList>
    </citation>
    <scope>NUCLEOTIDE SEQUENCE</scope>
    <source>
        <strain evidence="9">NBRC 105414</strain>
    </source>
</reference>
<evidence type="ECO:0000256" key="6">
    <source>
        <dbReference type="ARBA" id="ARBA00023136"/>
    </source>
</evidence>
<dbReference type="EMBL" id="JANBUL010000127">
    <property type="protein sequence ID" value="KAJ2780732.1"/>
    <property type="molecule type" value="Genomic_DNA"/>
</dbReference>
<evidence type="ECO:0000256" key="8">
    <source>
        <dbReference type="SAM" id="Phobius"/>
    </source>
</evidence>
<accession>A0A9W8H995</accession>
<feature type="compositionally biased region" description="Low complexity" evidence="7">
    <location>
        <begin position="412"/>
        <end position="424"/>
    </location>
</feature>
<keyword evidence="10" id="KW-1185">Reference proteome</keyword>
<evidence type="ECO:0000256" key="2">
    <source>
        <dbReference type="ARBA" id="ARBA00022692"/>
    </source>
</evidence>
<keyword evidence="3" id="KW-0256">Endoplasmic reticulum</keyword>
<evidence type="ECO:0000256" key="3">
    <source>
        <dbReference type="ARBA" id="ARBA00022824"/>
    </source>
</evidence>
<keyword evidence="5" id="KW-0443">Lipid metabolism</keyword>
<comment type="caution">
    <text evidence="9">The sequence shown here is derived from an EMBL/GenBank/DDBJ whole genome shotgun (WGS) entry which is preliminary data.</text>
</comment>
<evidence type="ECO:0008006" key="11">
    <source>
        <dbReference type="Google" id="ProtNLM"/>
    </source>
</evidence>
<feature type="region of interest" description="Disordered" evidence="7">
    <location>
        <begin position="330"/>
        <end position="424"/>
    </location>
</feature>
<dbReference type="GO" id="GO:0005789">
    <property type="term" value="C:endoplasmic reticulum membrane"/>
    <property type="evidence" value="ECO:0007669"/>
    <property type="project" value="UniProtKB-SubCell"/>
</dbReference>
<sequence length="424" mass="45380">MTLLARPWRRLAALLPSRGAVGGGSAWLAVAVRALLASAAVGVVALTTLALYVLFYRLYVPQLLHHAPVYLQYPASPSANTTAVVNFVSAGDYKFLSTSQAYSVSLDLDVPTSEANQQIGNFMVGLELYNRWGAVAYQSARPSIVPYRSRAVRLLSTAARAVPLVLGLTREAVRLHIPLIEVMYDHHFSPIASARITLSRPLQVYAAHIDIRAQFSGLRYWMYYWRLPTTVVFVSAAVVWQLLVAAVVWAALETYAARPAAPHHRTPRIVAAPPSDASADESQDAASASGSVASDRGLLRLLPQQEQQKQKQHRHFSSASALGSPIARALGLLDPQPQPPQSLPSVPDSSDAHEAPPEQRVPASPGSGPGSDDDVGSDGEDSGDTSSVVPTSSPARALSGRPSSQSLRRRPTGQTTAAATQPRE</sequence>
<dbReference type="InterPro" id="IPR009617">
    <property type="entry name" value="Seipin"/>
</dbReference>
<evidence type="ECO:0000313" key="9">
    <source>
        <dbReference type="EMBL" id="KAJ2780732.1"/>
    </source>
</evidence>